<reference evidence="3 4" key="1">
    <citation type="journal article" date="2016" name="Mol. Biol. Evol.">
        <title>Comparative Genomics of Early-Diverging Mushroom-Forming Fungi Provides Insights into the Origins of Lignocellulose Decay Capabilities.</title>
        <authorList>
            <person name="Nagy L.G."/>
            <person name="Riley R."/>
            <person name="Tritt A."/>
            <person name="Adam C."/>
            <person name="Daum C."/>
            <person name="Floudas D."/>
            <person name="Sun H."/>
            <person name="Yadav J.S."/>
            <person name="Pangilinan J."/>
            <person name="Larsson K.H."/>
            <person name="Matsuura K."/>
            <person name="Barry K."/>
            <person name="Labutti K."/>
            <person name="Kuo R."/>
            <person name="Ohm R.A."/>
            <person name="Bhattacharya S.S."/>
            <person name="Shirouzu T."/>
            <person name="Yoshinaga Y."/>
            <person name="Martin F.M."/>
            <person name="Grigoriev I.V."/>
            <person name="Hibbett D.S."/>
        </authorList>
    </citation>
    <scope>NUCLEOTIDE SEQUENCE [LARGE SCALE GENOMIC DNA]</scope>
    <source>
        <strain evidence="3 4">HHB9708</strain>
    </source>
</reference>
<evidence type="ECO:0000256" key="1">
    <source>
        <dbReference type="SAM" id="MobiDB-lite"/>
    </source>
</evidence>
<evidence type="ECO:0000313" key="3">
    <source>
        <dbReference type="EMBL" id="KZS92170.1"/>
    </source>
</evidence>
<feature type="region of interest" description="Disordered" evidence="1">
    <location>
        <begin position="30"/>
        <end position="78"/>
    </location>
</feature>
<dbReference type="SMART" id="SM00220">
    <property type="entry name" value="S_TKc"/>
    <property type="match status" value="1"/>
</dbReference>
<sequence>MSTGRNLDSSGSSRQYAYDILPVYPAYHNHENLNSSSVPRAGKDRRLSESDGPISLSNSNVNRVDRPEETADASSHHAIQLVTGKRKAMSPPPRAPSFKRQSLSLEAPLLLSQPPRPSQSREELEELEFNSQARHRTRSEFGSDEFALSLPPIRLLTTINRTIPPPSTSTYFSSNGTHFSSDEEHQENTLRIHGHVPPSEKSYGTLFPDEIPNLSGLISYANSDMSLVAWGGYSDIHKAKLDSKPVAVKVIRDVHIAKRDRRSLLRNIKKEMCLWARMEHSNVLPFLGYCFFPTYTLAQDGDGSPFSLVSPWMKNGTVITFLLLDVLEGLHFLHSQGIVHGDLKGSNVLVSDDGIAVLADFGLASLADADPSLSRSNYASTTGIKGTVNWMAPELLDACEDSNATTKPTTASDVWAFGCLILEVIASKIPYQYCKKPANVIREMIRSKPPFIFTPTPQANQTESWVSDACVPLEFHGYPDLWFLCQDCWDFEPTRRPDCISMEPVLQDETSLAESTSYCSESCCRA</sequence>
<dbReference type="Gene3D" id="3.30.200.20">
    <property type="entry name" value="Phosphorylase Kinase, domain 1"/>
    <property type="match status" value="1"/>
</dbReference>
<keyword evidence="3" id="KW-0418">Kinase</keyword>
<dbReference type="InterPro" id="IPR051681">
    <property type="entry name" value="Ser/Thr_Kinases-Pseudokinases"/>
</dbReference>
<dbReference type="GO" id="GO:0005524">
    <property type="term" value="F:ATP binding"/>
    <property type="evidence" value="ECO:0007669"/>
    <property type="project" value="InterPro"/>
</dbReference>
<dbReference type="STRING" id="1314777.A0A164T900"/>
<keyword evidence="3" id="KW-0808">Transferase</keyword>
<proteinExistence type="predicted"/>
<dbReference type="SUPFAM" id="SSF56112">
    <property type="entry name" value="Protein kinase-like (PK-like)"/>
    <property type="match status" value="1"/>
</dbReference>
<evidence type="ECO:0000259" key="2">
    <source>
        <dbReference type="PROSITE" id="PS50011"/>
    </source>
</evidence>
<keyword evidence="4" id="KW-1185">Reference proteome</keyword>
<dbReference type="PANTHER" id="PTHR44329">
    <property type="entry name" value="SERINE/THREONINE-PROTEIN KINASE TNNI3K-RELATED"/>
    <property type="match status" value="1"/>
</dbReference>
<dbReference type="AlphaFoldDB" id="A0A164T900"/>
<gene>
    <name evidence="3" type="ORF">SISNIDRAFT_455925</name>
</gene>
<dbReference type="Proteomes" id="UP000076722">
    <property type="component" value="Unassembled WGS sequence"/>
</dbReference>
<evidence type="ECO:0000313" key="4">
    <source>
        <dbReference type="Proteomes" id="UP000076722"/>
    </source>
</evidence>
<dbReference type="Gene3D" id="1.10.510.10">
    <property type="entry name" value="Transferase(Phosphotransferase) domain 1"/>
    <property type="match status" value="1"/>
</dbReference>
<dbReference type="EMBL" id="KV419411">
    <property type="protein sequence ID" value="KZS92170.1"/>
    <property type="molecule type" value="Genomic_DNA"/>
</dbReference>
<dbReference type="Pfam" id="PF00069">
    <property type="entry name" value="Pkinase"/>
    <property type="match status" value="1"/>
</dbReference>
<dbReference type="PROSITE" id="PS50011">
    <property type="entry name" value="PROTEIN_KINASE_DOM"/>
    <property type="match status" value="1"/>
</dbReference>
<name>A0A164T900_9AGAM</name>
<organism evidence="3 4">
    <name type="scientific">Sistotremastrum niveocremeum HHB9708</name>
    <dbReference type="NCBI Taxonomy" id="1314777"/>
    <lineage>
        <taxon>Eukaryota</taxon>
        <taxon>Fungi</taxon>
        <taxon>Dikarya</taxon>
        <taxon>Basidiomycota</taxon>
        <taxon>Agaricomycotina</taxon>
        <taxon>Agaricomycetes</taxon>
        <taxon>Sistotremastrales</taxon>
        <taxon>Sistotremastraceae</taxon>
        <taxon>Sertulicium</taxon>
        <taxon>Sertulicium niveocremeum</taxon>
    </lineage>
</organism>
<feature type="domain" description="Protein kinase" evidence="2">
    <location>
        <begin position="222"/>
        <end position="506"/>
    </location>
</feature>
<dbReference type="InterPro" id="IPR000719">
    <property type="entry name" value="Prot_kinase_dom"/>
</dbReference>
<dbReference type="GO" id="GO:0004674">
    <property type="term" value="F:protein serine/threonine kinase activity"/>
    <property type="evidence" value="ECO:0007669"/>
    <property type="project" value="TreeGrafter"/>
</dbReference>
<dbReference type="PROSITE" id="PS00108">
    <property type="entry name" value="PROTEIN_KINASE_ST"/>
    <property type="match status" value="1"/>
</dbReference>
<dbReference type="InterPro" id="IPR008271">
    <property type="entry name" value="Ser/Thr_kinase_AS"/>
</dbReference>
<protein>
    <submittedName>
        <fullName evidence="3">Kinase-like protein</fullName>
    </submittedName>
</protein>
<dbReference type="InterPro" id="IPR011009">
    <property type="entry name" value="Kinase-like_dom_sf"/>
</dbReference>
<feature type="region of interest" description="Disordered" evidence="1">
    <location>
        <begin position="107"/>
        <end position="141"/>
    </location>
</feature>
<accession>A0A164T900</accession>